<organism evidence="1 2">
    <name type="scientific">Mucilaginibacter gracilis</name>
    <dbReference type="NCBI Taxonomy" id="423350"/>
    <lineage>
        <taxon>Bacteria</taxon>
        <taxon>Pseudomonadati</taxon>
        <taxon>Bacteroidota</taxon>
        <taxon>Sphingobacteriia</taxon>
        <taxon>Sphingobacteriales</taxon>
        <taxon>Sphingobacteriaceae</taxon>
        <taxon>Mucilaginibacter</taxon>
    </lineage>
</organism>
<dbReference type="Pfam" id="PF19570">
    <property type="entry name" value="DUF6088"/>
    <property type="match status" value="1"/>
</dbReference>
<comment type="caution">
    <text evidence="1">The sequence shown here is derived from an EMBL/GenBank/DDBJ whole genome shotgun (WGS) entry which is preliminary data.</text>
</comment>
<gene>
    <name evidence="1" type="ORF">BDD43_4296</name>
</gene>
<evidence type="ECO:0000313" key="1">
    <source>
        <dbReference type="EMBL" id="RKR84072.1"/>
    </source>
</evidence>
<dbReference type="OrthoDB" id="9798200at2"/>
<name>A0A495J623_9SPHI</name>
<evidence type="ECO:0008006" key="3">
    <source>
        <dbReference type="Google" id="ProtNLM"/>
    </source>
</evidence>
<dbReference type="Proteomes" id="UP000268007">
    <property type="component" value="Unassembled WGS sequence"/>
</dbReference>
<reference evidence="1 2" key="1">
    <citation type="submission" date="2018-10" db="EMBL/GenBank/DDBJ databases">
        <title>Genomic Encyclopedia of Archaeal and Bacterial Type Strains, Phase II (KMG-II): from individual species to whole genera.</title>
        <authorList>
            <person name="Goeker M."/>
        </authorList>
    </citation>
    <scope>NUCLEOTIDE SEQUENCE [LARGE SCALE GENOMIC DNA]</scope>
    <source>
        <strain evidence="1 2">DSM 18602</strain>
    </source>
</reference>
<evidence type="ECO:0000313" key="2">
    <source>
        <dbReference type="Proteomes" id="UP000268007"/>
    </source>
</evidence>
<dbReference type="AlphaFoldDB" id="A0A495J623"/>
<dbReference type="EMBL" id="RBKU01000001">
    <property type="protein sequence ID" value="RKR84072.1"/>
    <property type="molecule type" value="Genomic_DNA"/>
</dbReference>
<keyword evidence="2" id="KW-1185">Reference proteome</keyword>
<protein>
    <recommendedName>
        <fullName evidence="3">Transcriptional regulator, AbiEi antitoxin, Type IV TA system</fullName>
    </recommendedName>
</protein>
<dbReference type="InterPro" id="IPR045738">
    <property type="entry name" value="DUF6088"/>
</dbReference>
<proteinExistence type="predicted"/>
<sequence length="197" mass="21756">MSSASVQIEQEIKHKRKGDLIFPTDFRGIGTEGAIKMALTRLNKEGIIQRLGHGIYLLPKTDPVFGKISPAPEEIANAIAKRDKIKIKPAGAYALHKLGLTTQVPTKLVYLTNGPSKEIKIGKTTIKFKATTQKKLAMQGKYSSLIVQALGELGVENIDTNTEKRLKELLLLEDPKILKEDLKLATGKINDYLIKLI</sequence>
<dbReference type="RefSeq" id="WP_121199499.1">
    <property type="nucleotide sequence ID" value="NZ_RBKU01000001.1"/>
</dbReference>
<accession>A0A495J623</accession>